<evidence type="ECO:0000313" key="3">
    <source>
        <dbReference type="Proteomes" id="UP001218218"/>
    </source>
</evidence>
<keyword evidence="3" id="KW-1185">Reference proteome</keyword>
<comment type="caution">
    <text evidence="2">The sequence shown here is derived from an EMBL/GenBank/DDBJ whole genome shotgun (WGS) entry which is preliminary data.</text>
</comment>
<dbReference type="EMBL" id="JARIHO010000011">
    <property type="protein sequence ID" value="KAJ7353670.1"/>
    <property type="molecule type" value="Genomic_DNA"/>
</dbReference>
<dbReference type="Proteomes" id="UP001218218">
    <property type="component" value="Unassembled WGS sequence"/>
</dbReference>
<evidence type="ECO:0000256" key="1">
    <source>
        <dbReference type="SAM" id="MobiDB-lite"/>
    </source>
</evidence>
<dbReference type="AlphaFoldDB" id="A0AAD7EX01"/>
<organism evidence="2 3">
    <name type="scientific">Mycena albidolilacea</name>
    <dbReference type="NCBI Taxonomy" id="1033008"/>
    <lineage>
        <taxon>Eukaryota</taxon>
        <taxon>Fungi</taxon>
        <taxon>Dikarya</taxon>
        <taxon>Basidiomycota</taxon>
        <taxon>Agaricomycotina</taxon>
        <taxon>Agaricomycetes</taxon>
        <taxon>Agaricomycetidae</taxon>
        <taxon>Agaricales</taxon>
        <taxon>Marasmiineae</taxon>
        <taxon>Mycenaceae</taxon>
        <taxon>Mycena</taxon>
    </lineage>
</organism>
<name>A0AAD7EX01_9AGAR</name>
<proteinExistence type="predicted"/>
<feature type="region of interest" description="Disordered" evidence="1">
    <location>
        <begin position="1"/>
        <end position="21"/>
    </location>
</feature>
<evidence type="ECO:0000313" key="2">
    <source>
        <dbReference type="EMBL" id="KAJ7353670.1"/>
    </source>
</evidence>
<gene>
    <name evidence="2" type="ORF">DFH08DRAFT_805188</name>
</gene>
<reference evidence="2" key="1">
    <citation type="submission" date="2023-03" db="EMBL/GenBank/DDBJ databases">
        <title>Massive genome expansion in bonnet fungi (Mycena s.s.) driven by repeated elements and novel gene families across ecological guilds.</title>
        <authorList>
            <consortium name="Lawrence Berkeley National Laboratory"/>
            <person name="Harder C.B."/>
            <person name="Miyauchi S."/>
            <person name="Viragh M."/>
            <person name="Kuo A."/>
            <person name="Thoen E."/>
            <person name="Andreopoulos B."/>
            <person name="Lu D."/>
            <person name="Skrede I."/>
            <person name="Drula E."/>
            <person name="Henrissat B."/>
            <person name="Morin E."/>
            <person name="Kohler A."/>
            <person name="Barry K."/>
            <person name="LaButti K."/>
            <person name="Morin E."/>
            <person name="Salamov A."/>
            <person name="Lipzen A."/>
            <person name="Mereny Z."/>
            <person name="Hegedus B."/>
            <person name="Baldrian P."/>
            <person name="Stursova M."/>
            <person name="Weitz H."/>
            <person name="Taylor A."/>
            <person name="Grigoriev I.V."/>
            <person name="Nagy L.G."/>
            <person name="Martin F."/>
            <person name="Kauserud H."/>
        </authorList>
    </citation>
    <scope>NUCLEOTIDE SEQUENCE</scope>
    <source>
        <strain evidence="2">CBHHK002</strain>
    </source>
</reference>
<accession>A0AAD7EX01</accession>
<protein>
    <submittedName>
        <fullName evidence="2">Uncharacterized protein</fullName>
    </submittedName>
</protein>
<sequence length="144" mass="15286">MSTSPLPTVSDPVEFVDPPSSVTATAETQAIPVVAGALPALQAIPQQAVVPTPPPLCRSERQRTLCSPVAQFAADVNVDDDDELDILHGIQRAVAESPEDDDVVETALLAQLSSYLAENPINVKYPDDPRNYREAMAAPDTPLG</sequence>